<evidence type="ECO:0000256" key="2">
    <source>
        <dbReference type="ARBA" id="ARBA00022475"/>
    </source>
</evidence>
<evidence type="ECO:0000256" key="1">
    <source>
        <dbReference type="ARBA" id="ARBA00004651"/>
    </source>
</evidence>
<evidence type="ECO:0000256" key="4">
    <source>
        <dbReference type="ARBA" id="ARBA00022989"/>
    </source>
</evidence>
<feature type="transmembrane region" description="Helical" evidence="6">
    <location>
        <begin position="102"/>
        <end position="119"/>
    </location>
</feature>
<dbReference type="GO" id="GO:0015920">
    <property type="term" value="P:lipopolysaccharide transport"/>
    <property type="evidence" value="ECO:0007669"/>
    <property type="project" value="TreeGrafter"/>
</dbReference>
<dbReference type="GO" id="GO:0043190">
    <property type="term" value="C:ATP-binding cassette (ABC) transporter complex"/>
    <property type="evidence" value="ECO:0007669"/>
    <property type="project" value="TreeGrafter"/>
</dbReference>
<dbReference type="AlphaFoldDB" id="A0A2A4X1D1"/>
<keyword evidence="4 6" id="KW-1133">Transmembrane helix</keyword>
<reference evidence="8" key="1">
    <citation type="submission" date="2017-08" db="EMBL/GenBank/DDBJ databases">
        <title>A dynamic microbial community with high functional redundancy inhabits the cold, oxic subseafloor aquifer.</title>
        <authorList>
            <person name="Tully B.J."/>
            <person name="Wheat C.G."/>
            <person name="Glazer B.T."/>
            <person name="Huber J.A."/>
        </authorList>
    </citation>
    <scope>NUCLEOTIDE SEQUENCE [LARGE SCALE GENOMIC DNA]</scope>
</reference>
<organism evidence="7 8">
    <name type="scientific">Aerophobetes bacterium</name>
    <dbReference type="NCBI Taxonomy" id="2030807"/>
    <lineage>
        <taxon>Bacteria</taxon>
        <taxon>Candidatus Aerophobota</taxon>
    </lineage>
</organism>
<dbReference type="EMBL" id="NVUK01000038">
    <property type="protein sequence ID" value="PCI75885.1"/>
    <property type="molecule type" value="Genomic_DNA"/>
</dbReference>
<evidence type="ECO:0000313" key="8">
    <source>
        <dbReference type="Proteomes" id="UP000218775"/>
    </source>
</evidence>
<gene>
    <name evidence="7" type="ORF">COB21_05100</name>
</gene>
<keyword evidence="3 6" id="KW-0812">Transmembrane</keyword>
<comment type="caution">
    <text evidence="7">The sequence shown here is derived from an EMBL/GenBank/DDBJ whole genome shotgun (WGS) entry which is preliminary data.</text>
</comment>
<sequence>MNILLWHRYLFFKTAARTALLLLLFFLLYLLIDASIHLKQVAGTLGFFSPTLYLYYTFIFSQMLELFLPLAFLLSATSTLFYLNHHRELLAFQVGGLGKRNLILPFLALSALLMVVMYANEEWVRPRSVKFIDKIETRYLKAKGAQHKKSNIHCYPISDSSKVIFSNFSSEESALTDVFFIRDSKTIFHAKKLVMHPNYSEGVSVDQFSQNSNGHFIKTKSDNKRAFLSLKIDPRLIDVKITPVKHLSLSDLFNFSFSQDALPLFPLAQIKTHFFYKCFIPFLLPLILLFVFPVCTTFSRKTPTLLITAISIFSLVIFYILQNAFLLLGESGVVPPLLSIIIVPIFTVSAFLAKQAYSFYAIRKNTSSLT</sequence>
<feature type="transmembrane region" description="Helical" evidence="6">
    <location>
        <begin position="304"/>
        <end position="321"/>
    </location>
</feature>
<accession>A0A2A4X1D1</accession>
<protein>
    <recommendedName>
        <fullName evidence="9">Permease</fullName>
    </recommendedName>
</protein>
<keyword evidence="2" id="KW-1003">Cell membrane</keyword>
<dbReference type="PANTHER" id="PTHR33529">
    <property type="entry name" value="SLR0882 PROTEIN-RELATED"/>
    <property type="match status" value="1"/>
</dbReference>
<keyword evidence="5 6" id="KW-0472">Membrane</keyword>
<evidence type="ECO:0000256" key="5">
    <source>
        <dbReference type="ARBA" id="ARBA00023136"/>
    </source>
</evidence>
<dbReference type="InterPro" id="IPR005495">
    <property type="entry name" value="LptG/LptF_permease"/>
</dbReference>
<feature type="transmembrane region" description="Helical" evidence="6">
    <location>
        <begin position="58"/>
        <end position="82"/>
    </location>
</feature>
<proteinExistence type="predicted"/>
<feature type="transmembrane region" description="Helical" evidence="6">
    <location>
        <begin position="333"/>
        <end position="353"/>
    </location>
</feature>
<dbReference type="Pfam" id="PF03739">
    <property type="entry name" value="LptF_LptG"/>
    <property type="match status" value="1"/>
</dbReference>
<evidence type="ECO:0000256" key="6">
    <source>
        <dbReference type="SAM" id="Phobius"/>
    </source>
</evidence>
<evidence type="ECO:0000313" key="7">
    <source>
        <dbReference type="EMBL" id="PCI75885.1"/>
    </source>
</evidence>
<dbReference type="Proteomes" id="UP000218775">
    <property type="component" value="Unassembled WGS sequence"/>
</dbReference>
<name>A0A2A4X1D1_UNCAE</name>
<evidence type="ECO:0000256" key="3">
    <source>
        <dbReference type="ARBA" id="ARBA00022692"/>
    </source>
</evidence>
<evidence type="ECO:0008006" key="9">
    <source>
        <dbReference type="Google" id="ProtNLM"/>
    </source>
</evidence>
<comment type="subcellular location">
    <subcellularLocation>
        <location evidence="1">Cell membrane</location>
        <topology evidence="1">Multi-pass membrane protein</topology>
    </subcellularLocation>
</comment>
<dbReference type="PANTHER" id="PTHR33529:SF6">
    <property type="entry name" value="YJGP_YJGQ FAMILY PERMEASE"/>
    <property type="match status" value="1"/>
</dbReference>
<feature type="transmembrane region" description="Helical" evidence="6">
    <location>
        <begin position="274"/>
        <end position="292"/>
    </location>
</feature>